<gene>
    <name evidence="1" type="ORF">ColLi_03778</name>
</gene>
<evidence type="ECO:0000313" key="1">
    <source>
        <dbReference type="EMBL" id="GJC80940.1"/>
    </source>
</evidence>
<organism evidence="1 2">
    <name type="scientific">Colletotrichum liriopes</name>
    <dbReference type="NCBI Taxonomy" id="708192"/>
    <lineage>
        <taxon>Eukaryota</taxon>
        <taxon>Fungi</taxon>
        <taxon>Dikarya</taxon>
        <taxon>Ascomycota</taxon>
        <taxon>Pezizomycotina</taxon>
        <taxon>Sordariomycetes</taxon>
        <taxon>Hypocreomycetidae</taxon>
        <taxon>Glomerellales</taxon>
        <taxon>Glomerellaceae</taxon>
        <taxon>Colletotrichum</taxon>
        <taxon>Colletotrichum spaethianum species complex</taxon>
    </lineage>
</organism>
<evidence type="ECO:0000313" key="2">
    <source>
        <dbReference type="Proteomes" id="UP001055172"/>
    </source>
</evidence>
<dbReference type="Proteomes" id="UP001055172">
    <property type="component" value="Unassembled WGS sequence"/>
</dbReference>
<reference evidence="1 2" key="1">
    <citation type="submission" date="2021-07" db="EMBL/GenBank/DDBJ databases">
        <title>Genome data of Colletotrichum spaethianum.</title>
        <authorList>
            <person name="Utami Y.D."/>
            <person name="Hiruma K."/>
        </authorList>
    </citation>
    <scope>NUCLEOTIDE SEQUENCE [LARGE SCALE GENOMIC DNA]</scope>
    <source>
        <strain evidence="1 2">MAFF 242679</strain>
    </source>
</reference>
<dbReference type="EMBL" id="BPPX01000006">
    <property type="protein sequence ID" value="GJC80940.1"/>
    <property type="molecule type" value="Genomic_DNA"/>
</dbReference>
<keyword evidence="2" id="KW-1185">Reference proteome</keyword>
<comment type="caution">
    <text evidence="1">The sequence shown here is derived from an EMBL/GenBank/DDBJ whole genome shotgun (WGS) entry which is preliminary data.</text>
</comment>
<dbReference type="AlphaFoldDB" id="A0AA37GHX1"/>
<accession>A0AA37GHX1</accession>
<protein>
    <submittedName>
        <fullName evidence="1">Uncharacterized protein</fullName>
    </submittedName>
</protein>
<proteinExistence type="predicted"/>
<sequence>MIQVMYGVERTPYAKAITLAFAEETYKRLLTWADGLPLEMAQGDQCTHHAMILQSADATPDAVYAASVNQLKRIVLFYRQNYPESSYCFFWQSALLYLANAMLTEAKISGHVPEWRFYFRLCMTSYQTLYTGFRLAKGITLSLLSMALEKGVMDIPQARAIRKDLDLRSKHHEISDLVPVSWVVDLDLAMMDPSAAQTENLVQRFREVQLYETNGNNDTLAQEP</sequence>
<name>A0AA37GHX1_9PEZI</name>